<dbReference type="InterPro" id="IPR050231">
    <property type="entry name" value="Iron_ascorbate_oxido_reductase"/>
</dbReference>
<proteinExistence type="inferred from homology"/>
<organism evidence="5 6">
    <name type="scientific">Elaphomyces granulatus</name>
    <dbReference type="NCBI Taxonomy" id="519963"/>
    <lineage>
        <taxon>Eukaryota</taxon>
        <taxon>Fungi</taxon>
        <taxon>Dikarya</taxon>
        <taxon>Ascomycota</taxon>
        <taxon>Pezizomycotina</taxon>
        <taxon>Eurotiomycetes</taxon>
        <taxon>Eurotiomycetidae</taxon>
        <taxon>Eurotiales</taxon>
        <taxon>Elaphomycetaceae</taxon>
        <taxon>Elaphomyces</taxon>
    </lineage>
</organism>
<accession>A0A232LRX4</accession>
<comment type="similarity">
    <text evidence="1 2">Belongs to the iron/ascorbate-dependent oxidoreductase family.</text>
</comment>
<dbReference type="InterPro" id="IPR027443">
    <property type="entry name" value="IPNS-like_sf"/>
</dbReference>
<dbReference type="PANTHER" id="PTHR47990">
    <property type="entry name" value="2-OXOGLUTARATE (2OG) AND FE(II)-DEPENDENT OXYGENASE SUPERFAMILY PROTEIN-RELATED"/>
    <property type="match status" value="1"/>
</dbReference>
<evidence type="ECO:0000313" key="5">
    <source>
        <dbReference type="EMBL" id="OXV06913.1"/>
    </source>
</evidence>
<sequence>MPHLLDAPKILPTNTKLLYAEPHILDLSLYKEENGRSKLLQVIGEAAKTGFIHIINHGLKPEWFQTVRDITYTYMLETGNEQKDRDSSSSGTGYFEGYKPRSQEEKAENSLPPIEEYSYDYFATGKVRRPPLIAENEDNIHNIFDFYHNTLTPILLDLINEYCQFKPGTLADHHSDTSEVAHLLFYRRRWFDNIKKKRGSYAGHTDIGTLTYLYANPSAGLQIYGEQGWRYVAYIPDSVVVNAGDALEYLTAGKINATLHRVLKPPDDQERQMRTAIVYFIHPKDICMRDSLAHYNAIQQKQTESSRKDPGSPINGACLNRLISAISANNSDEYKRIVDPQALNAAKSGGLISGPQNLMVDYKTLALLQIVPRNG</sequence>
<dbReference type="Pfam" id="PF03171">
    <property type="entry name" value="2OG-FeII_Oxy"/>
    <property type="match status" value="1"/>
</dbReference>
<feature type="domain" description="Fe2OG dioxygenase" evidence="4">
    <location>
        <begin position="150"/>
        <end position="283"/>
    </location>
</feature>
<name>A0A232LRX4_9EURO</name>
<dbReference type="GO" id="GO:0046872">
    <property type="term" value="F:metal ion binding"/>
    <property type="evidence" value="ECO:0007669"/>
    <property type="project" value="UniProtKB-KW"/>
</dbReference>
<keyword evidence="2" id="KW-0560">Oxidoreductase</keyword>
<dbReference type="OrthoDB" id="406156at2759"/>
<keyword evidence="2" id="KW-0408">Iron</keyword>
<dbReference type="Gene3D" id="2.60.120.330">
    <property type="entry name" value="B-lactam Antibiotic, Isopenicillin N Synthase, Chain"/>
    <property type="match status" value="1"/>
</dbReference>
<evidence type="ECO:0000256" key="1">
    <source>
        <dbReference type="ARBA" id="ARBA00008056"/>
    </source>
</evidence>
<dbReference type="PROSITE" id="PS51471">
    <property type="entry name" value="FE2OG_OXY"/>
    <property type="match status" value="1"/>
</dbReference>
<dbReference type="Proteomes" id="UP000243515">
    <property type="component" value="Unassembled WGS sequence"/>
</dbReference>
<gene>
    <name evidence="5" type="ORF">Egran_05321</name>
</gene>
<dbReference type="GO" id="GO:0016491">
    <property type="term" value="F:oxidoreductase activity"/>
    <property type="evidence" value="ECO:0007669"/>
    <property type="project" value="UniProtKB-KW"/>
</dbReference>
<evidence type="ECO:0000313" key="6">
    <source>
        <dbReference type="Proteomes" id="UP000243515"/>
    </source>
</evidence>
<dbReference type="InterPro" id="IPR005123">
    <property type="entry name" value="Oxoglu/Fe-dep_dioxygenase_dom"/>
</dbReference>
<evidence type="ECO:0000256" key="3">
    <source>
        <dbReference type="SAM" id="MobiDB-lite"/>
    </source>
</evidence>
<reference evidence="5 6" key="1">
    <citation type="journal article" date="2015" name="Environ. Microbiol.">
        <title>Metagenome sequence of Elaphomyces granulatus from sporocarp tissue reveals Ascomycota ectomycorrhizal fingerprints of genome expansion and a Proteobacteria-rich microbiome.</title>
        <authorList>
            <person name="Quandt C.A."/>
            <person name="Kohler A."/>
            <person name="Hesse C.N."/>
            <person name="Sharpton T.J."/>
            <person name="Martin F."/>
            <person name="Spatafora J.W."/>
        </authorList>
    </citation>
    <scope>NUCLEOTIDE SEQUENCE [LARGE SCALE GENOMIC DNA]</scope>
    <source>
        <strain evidence="5 6">OSC145934</strain>
    </source>
</reference>
<feature type="compositionally biased region" description="Basic and acidic residues" evidence="3">
    <location>
        <begin position="98"/>
        <end position="108"/>
    </location>
</feature>
<dbReference type="EMBL" id="NPHW01005295">
    <property type="protein sequence ID" value="OXV06913.1"/>
    <property type="molecule type" value="Genomic_DNA"/>
</dbReference>
<keyword evidence="6" id="KW-1185">Reference proteome</keyword>
<dbReference type="InterPro" id="IPR026992">
    <property type="entry name" value="DIOX_N"/>
</dbReference>
<dbReference type="AlphaFoldDB" id="A0A232LRX4"/>
<dbReference type="Pfam" id="PF14226">
    <property type="entry name" value="DIOX_N"/>
    <property type="match status" value="1"/>
</dbReference>
<dbReference type="SUPFAM" id="SSF51197">
    <property type="entry name" value="Clavaminate synthase-like"/>
    <property type="match status" value="1"/>
</dbReference>
<feature type="region of interest" description="Disordered" evidence="3">
    <location>
        <begin position="80"/>
        <end position="110"/>
    </location>
</feature>
<comment type="caution">
    <text evidence="5">The sequence shown here is derived from an EMBL/GenBank/DDBJ whole genome shotgun (WGS) entry which is preliminary data.</text>
</comment>
<dbReference type="GO" id="GO:0044283">
    <property type="term" value="P:small molecule biosynthetic process"/>
    <property type="evidence" value="ECO:0007669"/>
    <property type="project" value="UniProtKB-ARBA"/>
</dbReference>
<keyword evidence="2" id="KW-0479">Metal-binding</keyword>
<protein>
    <recommendedName>
        <fullName evidence="4">Fe2OG dioxygenase domain-containing protein</fullName>
    </recommendedName>
</protein>
<evidence type="ECO:0000256" key="2">
    <source>
        <dbReference type="RuleBase" id="RU003682"/>
    </source>
</evidence>
<evidence type="ECO:0000259" key="4">
    <source>
        <dbReference type="PROSITE" id="PS51471"/>
    </source>
</evidence>
<dbReference type="InterPro" id="IPR044861">
    <property type="entry name" value="IPNS-like_FE2OG_OXY"/>
</dbReference>